<dbReference type="InterPro" id="IPR049704">
    <property type="entry name" value="Aminotrans_3_PPA_site"/>
</dbReference>
<dbReference type="SUPFAM" id="SSF53383">
    <property type="entry name" value="PLP-dependent transferases"/>
    <property type="match status" value="1"/>
</dbReference>
<evidence type="ECO:0000256" key="4">
    <source>
        <dbReference type="ARBA" id="ARBA00022898"/>
    </source>
</evidence>
<dbReference type="NCBIfam" id="TIGR00707">
    <property type="entry name" value="argD"/>
    <property type="match status" value="1"/>
</dbReference>
<dbReference type="InterPro" id="IPR015424">
    <property type="entry name" value="PyrdxlP-dep_Trfase"/>
</dbReference>
<proteinExistence type="inferred from homology"/>
<comment type="similarity">
    <text evidence="5">Belongs to the class-III pyridoxal-phosphate-dependent aminotransferase family. ArgD subfamily.</text>
</comment>
<dbReference type="EMBL" id="CP036402">
    <property type="protein sequence ID" value="QBI21569.1"/>
    <property type="molecule type" value="Genomic_DNA"/>
</dbReference>
<dbReference type="KEGG" id="erz:ER308_19675"/>
<comment type="cofactor">
    <cofactor evidence="5">
        <name>pyridoxal 5'-phosphate</name>
        <dbReference type="ChEBI" id="CHEBI:597326"/>
    </cofactor>
    <text evidence="5">Binds 1 pyridoxal phosphate per subunit.</text>
</comment>
<keyword evidence="7" id="KW-1185">Reference proteome</keyword>
<feature type="binding site" evidence="5">
    <location>
        <position position="289"/>
    </location>
    <ligand>
        <name>N(2)-acetyl-L-ornithine</name>
        <dbReference type="ChEBI" id="CHEBI:57805"/>
    </ligand>
</feature>
<comment type="subcellular location">
    <subcellularLocation>
        <location evidence="5">Cytoplasm</location>
    </subcellularLocation>
</comment>
<evidence type="ECO:0000256" key="1">
    <source>
        <dbReference type="ARBA" id="ARBA00022576"/>
    </source>
</evidence>
<evidence type="ECO:0000256" key="2">
    <source>
        <dbReference type="ARBA" id="ARBA00022605"/>
    </source>
</evidence>
<dbReference type="PANTHER" id="PTHR11986:SF79">
    <property type="entry name" value="ACETYLORNITHINE AMINOTRANSFERASE, MITOCHONDRIAL"/>
    <property type="match status" value="1"/>
</dbReference>
<feature type="modified residue" description="N6-(pyridoxal phosphate)lysine" evidence="5">
    <location>
        <position position="261"/>
    </location>
</feature>
<dbReference type="CDD" id="cd00610">
    <property type="entry name" value="OAT_like"/>
    <property type="match status" value="1"/>
</dbReference>
<name>A0A411YK29_9ACTN</name>
<dbReference type="GO" id="GO:0005737">
    <property type="term" value="C:cytoplasm"/>
    <property type="evidence" value="ECO:0007669"/>
    <property type="project" value="UniProtKB-SubCell"/>
</dbReference>
<feature type="binding site" evidence="5">
    <location>
        <position position="147"/>
    </location>
    <ligand>
        <name>pyridoxal 5'-phosphate</name>
        <dbReference type="ChEBI" id="CHEBI:597326"/>
    </ligand>
</feature>
<dbReference type="AlphaFoldDB" id="A0A411YK29"/>
<dbReference type="Pfam" id="PF00202">
    <property type="entry name" value="Aminotran_3"/>
    <property type="match status" value="1"/>
</dbReference>
<dbReference type="NCBIfam" id="NF002325">
    <property type="entry name" value="PRK01278.1"/>
    <property type="match status" value="1"/>
</dbReference>
<accession>A0A411YK29</accession>
<keyword evidence="2 5" id="KW-0028">Amino-acid biosynthesis</keyword>
<evidence type="ECO:0000256" key="3">
    <source>
        <dbReference type="ARBA" id="ARBA00022679"/>
    </source>
</evidence>
<comment type="subunit">
    <text evidence="5">Homodimer.</text>
</comment>
<comment type="catalytic activity">
    <reaction evidence="5">
        <text>N(2)-acetyl-L-ornithine + 2-oxoglutarate = N-acetyl-L-glutamate 5-semialdehyde + L-glutamate</text>
        <dbReference type="Rhea" id="RHEA:18049"/>
        <dbReference type="ChEBI" id="CHEBI:16810"/>
        <dbReference type="ChEBI" id="CHEBI:29123"/>
        <dbReference type="ChEBI" id="CHEBI:29985"/>
        <dbReference type="ChEBI" id="CHEBI:57805"/>
        <dbReference type="EC" id="2.6.1.11"/>
    </reaction>
</comment>
<feature type="binding site" evidence="5">
    <location>
        <position position="290"/>
    </location>
    <ligand>
        <name>pyridoxal 5'-phosphate</name>
        <dbReference type="ChEBI" id="CHEBI:597326"/>
    </ligand>
</feature>
<dbReference type="PANTHER" id="PTHR11986">
    <property type="entry name" value="AMINOTRANSFERASE CLASS III"/>
    <property type="match status" value="1"/>
</dbReference>
<dbReference type="GO" id="GO:0006526">
    <property type="term" value="P:L-arginine biosynthetic process"/>
    <property type="evidence" value="ECO:0007669"/>
    <property type="project" value="UniProtKB-UniRule"/>
</dbReference>
<evidence type="ECO:0000256" key="5">
    <source>
        <dbReference type="HAMAP-Rule" id="MF_01107"/>
    </source>
</evidence>
<dbReference type="FunFam" id="3.40.640.10:FF:000004">
    <property type="entry name" value="Acetylornithine aminotransferase"/>
    <property type="match status" value="1"/>
</dbReference>
<organism evidence="6 7">
    <name type="scientific">Egibacter rhizosphaerae</name>
    <dbReference type="NCBI Taxonomy" id="1670831"/>
    <lineage>
        <taxon>Bacteria</taxon>
        <taxon>Bacillati</taxon>
        <taxon>Actinomycetota</taxon>
        <taxon>Nitriliruptoria</taxon>
        <taxon>Egibacterales</taxon>
        <taxon>Egibacteraceae</taxon>
        <taxon>Egibacter</taxon>
    </lineage>
</organism>
<dbReference type="InterPro" id="IPR005814">
    <property type="entry name" value="Aminotrans_3"/>
</dbReference>
<dbReference type="InterPro" id="IPR004636">
    <property type="entry name" value="AcOrn/SuccOrn_fam"/>
</dbReference>
<feature type="binding site" evidence="5">
    <location>
        <begin position="232"/>
        <end position="235"/>
    </location>
    <ligand>
        <name>pyridoxal 5'-phosphate</name>
        <dbReference type="ChEBI" id="CHEBI:597326"/>
    </ligand>
</feature>
<dbReference type="Gene3D" id="3.40.640.10">
    <property type="entry name" value="Type I PLP-dependent aspartate aminotransferase-like (Major domain)"/>
    <property type="match status" value="1"/>
</dbReference>
<dbReference type="GO" id="GO:0030170">
    <property type="term" value="F:pyridoxal phosphate binding"/>
    <property type="evidence" value="ECO:0007669"/>
    <property type="project" value="InterPro"/>
</dbReference>
<keyword evidence="1 5" id="KW-0032">Aminotransferase</keyword>
<reference evidence="6 7" key="1">
    <citation type="submission" date="2019-01" db="EMBL/GenBank/DDBJ databases">
        <title>Egibacter rhizosphaerae EGI 80759T.</title>
        <authorList>
            <person name="Chen D.-D."/>
            <person name="Tian Y."/>
            <person name="Jiao J.-Y."/>
            <person name="Zhang X.-T."/>
            <person name="Zhang Y.-G."/>
            <person name="Zhang Y."/>
            <person name="Xiao M."/>
            <person name="Shu W.-S."/>
            <person name="Li W.-J."/>
        </authorList>
    </citation>
    <scope>NUCLEOTIDE SEQUENCE [LARGE SCALE GENOMIC DNA]</scope>
    <source>
        <strain evidence="6 7">EGI 80759</strain>
    </source>
</reference>
<dbReference type="EC" id="2.6.1.11" evidence="5"/>
<keyword evidence="5" id="KW-0963">Cytoplasm</keyword>
<dbReference type="InterPro" id="IPR015422">
    <property type="entry name" value="PyrdxlP-dep_Trfase_small"/>
</dbReference>
<feature type="binding site" evidence="5">
    <location>
        <position position="150"/>
    </location>
    <ligand>
        <name>N(2)-acetyl-L-ornithine</name>
        <dbReference type="ChEBI" id="CHEBI:57805"/>
    </ligand>
</feature>
<evidence type="ECO:0000313" key="6">
    <source>
        <dbReference type="EMBL" id="QBI21569.1"/>
    </source>
</evidence>
<keyword evidence="3 5" id="KW-0808">Transferase</keyword>
<comment type="miscellaneous">
    <text evidence="5">May also have succinyldiaminopimelate aminotransferase activity, thus carrying out the corresponding step in lysine biosynthesis.</text>
</comment>
<dbReference type="RefSeq" id="WP_131156561.1">
    <property type="nucleotide sequence ID" value="NZ_CP036402.1"/>
</dbReference>
<dbReference type="Proteomes" id="UP000291469">
    <property type="component" value="Chromosome"/>
</dbReference>
<dbReference type="HAMAP" id="MF_01107">
    <property type="entry name" value="ArgD_aminotrans_3"/>
    <property type="match status" value="1"/>
</dbReference>
<dbReference type="NCBIfam" id="NF002874">
    <property type="entry name" value="PRK03244.1"/>
    <property type="match status" value="1"/>
</dbReference>
<dbReference type="Gene3D" id="3.90.1150.10">
    <property type="entry name" value="Aspartate Aminotransferase, domain 1"/>
    <property type="match status" value="1"/>
</dbReference>
<gene>
    <name evidence="5" type="primary">argD</name>
    <name evidence="6" type="ORF">ER308_19675</name>
</gene>
<dbReference type="InterPro" id="IPR015421">
    <property type="entry name" value="PyrdxlP-dep_Trfase_major"/>
</dbReference>
<keyword evidence="5" id="KW-0055">Arginine biosynthesis</keyword>
<dbReference type="OrthoDB" id="9801052at2"/>
<dbReference type="PROSITE" id="PS00600">
    <property type="entry name" value="AA_TRANSFER_CLASS_3"/>
    <property type="match status" value="1"/>
</dbReference>
<dbReference type="InterPro" id="IPR050103">
    <property type="entry name" value="Class-III_PLP-dep_AT"/>
</dbReference>
<dbReference type="PIRSF" id="PIRSF000521">
    <property type="entry name" value="Transaminase_4ab_Lys_Orn"/>
    <property type="match status" value="1"/>
</dbReference>
<comment type="pathway">
    <text evidence="5">Amino-acid biosynthesis; L-arginine biosynthesis; N(2)-acetyl-L-ornithine from L-glutamate: step 4/4.</text>
</comment>
<feature type="binding site" evidence="5">
    <location>
        <begin position="112"/>
        <end position="113"/>
    </location>
    <ligand>
        <name>pyridoxal 5'-phosphate</name>
        <dbReference type="ChEBI" id="CHEBI:597326"/>
    </ligand>
</feature>
<keyword evidence="4 5" id="KW-0663">Pyridoxal phosphate</keyword>
<dbReference type="GO" id="GO:0003992">
    <property type="term" value="F:N2-acetyl-L-ornithine:2-oxoglutarate 5-aminotransferase activity"/>
    <property type="evidence" value="ECO:0007669"/>
    <property type="project" value="UniProtKB-UniRule"/>
</dbReference>
<sequence>MSSPQPPGASLSAREAAALLPTYARQPVEFVAGEGTRLTDREGRRYLDFLCGLAVTSLGHAHPAVAEAVAAQARQLVHVSNLFYTEPQVALAERLQAALGWPEGRAFLCNSGAEANEAAIKLARRWGKARGTASQDKVRVVALSGGFHGRTLATLLATGNPDKHTPFEPLGDWVTHVPHDDPAELEAAVGDDVCAVWLEVVQGEGGVRPVAPEMLKAAREACDRHDALLVVDEVQTGIGRLGAWFGWQTTEIEPDVVCLAKALANGLPIGAIVARGDAAGVFGPGDHATTFGGGPVVCAAANAVLDTVRDEGLVARAADLGAELTARGRALAETHAEVSGIRGQGLLQALELARPVAAQVREKALERGLVVNDVRPDAVRLSPPLIIDEHDLDEALSVLTDSLDALEPA</sequence>
<protein>
    <recommendedName>
        <fullName evidence="5">Acetylornithine aminotransferase</fullName>
        <shortName evidence="5">ACOAT</shortName>
        <ecNumber evidence="5">2.6.1.11</ecNumber>
    </recommendedName>
</protein>
<evidence type="ECO:0000313" key="7">
    <source>
        <dbReference type="Proteomes" id="UP000291469"/>
    </source>
</evidence>
<dbReference type="UniPathway" id="UPA00068">
    <property type="reaction ID" value="UER00109"/>
</dbReference>
<dbReference type="GO" id="GO:0042802">
    <property type="term" value="F:identical protein binding"/>
    <property type="evidence" value="ECO:0007669"/>
    <property type="project" value="TreeGrafter"/>
</dbReference>